<evidence type="ECO:0000256" key="1">
    <source>
        <dbReference type="SAM" id="MobiDB-lite"/>
    </source>
</evidence>
<accession>A0AAV2YLJ8</accession>
<dbReference type="Pfam" id="PF13884">
    <property type="entry name" value="Peptidase_S74"/>
    <property type="match status" value="1"/>
</dbReference>
<feature type="region of interest" description="Disordered" evidence="1">
    <location>
        <begin position="1"/>
        <end position="21"/>
    </location>
</feature>
<feature type="non-terminal residue" evidence="3">
    <location>
        <position position="1"/>
    </location>
</feature>
<name>A0AAV2YLJ8_9STRA</name>
<reference evidence="3" key="2">
    <citation type="journal article" date="2023" name="Microbiol Resour">
        <title>Decontamination and Annotation of the Draft Genome Sequence of the Oomycete Lagenidium giganteum ARSEF 373.</title>
        <authorList>
            <person name="Morgan W.R."/>
            <person name="Tartar A."/>
        </authorList>
    </citation>
    <scope>NUCLEOTIDE SEQUENCE</scope>
    <source>
        <strain evidence="3">ARSEF 373</strain>
    </source>
</reference>
<dbReference type="AlphaFoldDB" id="A0AAV2YLJ8"/>
<proteinExistence type="predicted"/>
<organism evidence="3 4">
    <name type="scientific">Lagenidium giganteum</name>
    <dbReference type="NCBI Taxonomy" id="4803"/>
    <lineage>
        <taxon>Eukaryota</taxon>
        <taxon>Sar</taxon>
        <taxon>Stramenopiles</taxon>
        <taxon>Oomycota</taxon>
        <taxon>Peronosporomycetes</taxon>
        <taxon>Pythiales</taxon>
        <taxon>Pythiaceae</taxon>
    </lineage>
</organism>
<feature type="domain" description="Peptidase S74" evidence="2">
    <location>
        <begin position="381"/>
        <end position="486"/>
    </location>
</feature>
<evidence type="ECO:0000313" key="4">
    <source>
        <dbReference type="Proteomes" id="UP001146120"/>
    </source>
</evidence>
<dbReference type="EMBL" id="DAKRPA010000266">
    <property type="protein sequence ID" value="DAZ94153.1"/>
    <property type="molecule type" value="Genomic_DNA"/>
</dbReference>
<gene>
    <name evidence="3" type="ORF">N0F65_007353</name>
</gene>
<dbReference type="Proteomes" id="UP001146120">
    <property type="component" value="Unassembled WGS sequence"/>
</dbReference>
<keyword evidence="4" id="KW-1185">Reference proteome</keyword>
<comment type="caution">
    <text evidence="3">The sequence shown here is derived from an EMBL/GenBank/DDBJ whole genome shotgun (WGS) entry which is preliminary data.</text>
</comment>
<dbReference type="PROSITE" id="PS51688">
    <property type="entry name" value="ICA"/>
    <property type="match status" value="1"/>
</dbReference>
<dbReference type="InterPro" id="IPR030392">
    <property type="entry name" value="S74_ICA"/>
</dbReference>
<protein>
    <recommendedName>
        <fullName evidence="2">Peptidase S74 domain-containing protein</fullName>
    </recommendedName>
</protein>
<sequence length="491" mass="51904">SLSATNRTGTLQTAAQPNITSTGNLTLPGSLTITNGSSPFTCTNTTLSSTVVCTIQNSGGAIDIGSSTSHQVAIKTANTRRLTLYAFGNVDVVAHNGSTVGLKLGGTLVTATAADLNGISVTPGTVSASKPVVIDSSKNVTGLGRLNLTSSDATVMTGTTNASSFGLNILSTVATNGQYNICAIGFRNAVADGVAHSVILCERKSSTTAYLVFLNQGASNISECMRILSTGGCCVNAAPIAQLSVGGSASYVDGSYQRLLDLQSNNVSPIEFTVEVNSGANTTTTNTTFLVNITNIDLRFGVNNNTKMILDTNGRLGIGTTSPEKFLHVNGTVSNTFNVGGCLYSQTTSTASTFSQLGPVTVSVSAMFSGPIECLSIYCTSDRRAKENIERLDESYCDNFFKADVYMYNYIGSKETIPKIGFIAQDISKLGYMNLLTLTPNDNMKKVNDDDVEGAQMNIDYNKITAINFLMIKKLMRQIEELESEVNRLTI</sequence>
<reference evidence="3" key="1">
    <citation type="submission" date="2022-11" db="EMBL/GenBank/DDBJ databases">
        <authorList>
            <person name="Morgan W.R."/>
            <person name="Tartar A."/>
        </authorList>
    </citation>
    <scope>NUCLEOTIDE SEQUENCE</scope>
    <source>
        <strain evidence="3">ARSEF 373</strain>
    </source>
</reference>
<evidence type="ECO:0000313" key="3">
    <source>
        <dbReference type="EMBL" id="DAZ94153.1"/>
    </source>
</evidence>
<evidence type="ECO:0000259" key="2">
    <source>
        <dbReference type="PROSITE" id="PS51688"/>
    </source>
</evidence>